<reference evidence="3" key="2">
    <citation type="submission" date="2020-11" db="EMBL/GenBank/DDBJ databases">
        <authorList>
            <person name="McCartney M.A."/>
            <person name="Auch B."/>
            <person name="Kono T."/>
            <person name="Mallez S."/>
            <person name="Becker A."/>
            <person name="Gohl D.M."/>
            <person name="Silverstein K.A.T."/>
            <person name="Koren S."/>
            <person name="Bechman K.B."/>
            <person name="Herman A."/>
            <person name="Abrahante J.E."/>
            <person name="Garbe J."/>
        </authorList>
    </citation>
    <scope>NUCLEOTIDE SEQUENCE</scope>
    <source>
        <strain evidence="3">Duluth1</strain>
        <tissue evidence="3">Whole animal</tissue>
    </source>
</reference>
<evidence type="ECO:0000313" key="4">
    <source>
        <dbReference type="Proteomes" id="UP000828390"/>
    </source>
</evidence>
<feature type="signal peptide" evidence="1">
    <location>
        <begin position="1"/>
        <end position="23"/>
    </location>
</feature>
<organism evidence="3 4">
    <name type="scientific">Dreissena polymorpha</name>
    <name type="common">Zebra mussel</name>
    <name type="synonym">Mytilus polymorpha</name>
    <dbReference type="NCBI Taxonomy" id="45954"/>
    <lineage>
        <taxon>Eukaryota</taxon>
        <taxon>Metazoa</taxon>
        <taxon>Spiralia</taxon>
        <taxon>Lophotrochozoa</taxon>
        <taxon>Mollusca</taxon>
        <taxon>Bivalvia</taxon>
        <taxon>Autobranchia</taxon>
        <taxon>Heteroconchia</taxon>
        <taxon>Euheterodonta</taxon>
        <taxon>Imparidentia</taxon>
        <taxon>Neoheterodontei</taxon>
        <taxon>Myida</taxon>
        <taxon>Dreissenoidea</taxon>
        <taxon>Dreissenidae</taxon>
        <taxon>Dreissena</taxon>
    </lineage>
</organism>
<keyword evidence="1" id="KW-0732">Signal</keyword>
<sequence>MTAFRCIIVLTILTSTICQWASAVEYTNFWNGAELKANQEKVVYLKKSLNECFTMCALRPWCQVVGFNQKAMVCELYFEDIAVCEDAGEHCQLQSITFVKRVDITGDERNQCDNMMCPSTGVLQACDLSEHTCITDVCRPFYGKENGKVL</sequence>
<dbReference type="Proteomes" id="UP000828390">
    <property type="component" value="Unassembled WGS sequence"/>
</dbReference>
<accession>A0A9D4G505</accession>
<evidence type="ECO:0000256" key="1">
    <source>
        <dbReference type="SAM" id="SignalP"/>
    </source>
</evidence>
<dbReference type="InterPro" id="IPR003609">
    <property type="entry name" value="Pan_app"/>
</dbReference>
<keyword evidence="4" id="KW-1185">Reference proteome</keyword>
<comment type="caution">
    <text evidence="3">The sequence shown here is derived from an EMBL/GenBank/DDBJ whole genome shotgun (WGS) entry which is preliminary data.</text>
</comment>
<dbReference type="EMBL" id="JAIWYP010000006">
    <property type="protein sequence ID" value="KAH3810669.1"/>
    <property type="molecule type" value="Genomic_DNA"/>
</dbReference>
<dbReference type="Pfam" id="PF00024">
    <property type="entry name" value="PAN_1"/>
    <property type="match status" value="1"/>
</dbReference>
<feature type="chain" id="PRO_5039335514" description="Apple domain-containing protein" evidence="1">
    <location>
        <begin position="24"/>
        <end position="150"/>
    </location>
</feature>
<gene>
    <name evidence="3" type="ORF">DPMN_139064</name>
</gene>
<reference evidence="3" key="1">
    <citation type="journal article" date="2019" name="bioRxiv">
        <title>The Genome of the Zebra Mussel, Dreissena polymorpha: A Resource for Invasive Species Research.</title>
        <authorList>
            <person name="McCartney M.A."/>
            <person name="Auch B."/>
            <person name="Kono T."/>
            <person name="Mallez S."/>
            <person name="Zhang Y."/>
            <person name="Obille A."/>
            <person name="Becker A."/>
            <person name="Abrahante J.E."/>
            <person name="Garbe J."/>
            <person name="Badalamenti J.P."/>
            <person name="Herman A."/>
            <person name="Mangelson H."/>
            <person name="Liachko I."/>
            <person name="Sullivan S."/>
            <person name="Sone E.D."/>
            <person name="Koren S."/>
            <person name="Silverstein K.A.T."/>
            <person name="Beckman K.B."/>
            <person name="Gohl D.M."/>
        </authorList>
    </citation>
    <scope>NUCLEOTIDE SEQUENCE</scope>
    <source>
        <strain evidence="3">Duluth1</strain>
        <tissue evidence="3">Whole animal</tissue>
    </source>
</reference>
<name>A0A9D4G505_DREPO</name>
<proteinExistence type="predicted"/>
<protein>
    <recommendedName>
        <fullName evidence="2">Apple domain-containing protein</fullName>
    </recommendedName>
</protein>
<feature type="domain" description="Apple" evidence="2">
    <location>
        <begin position="31"/>
        <end position="80"/>
    </location>
</feature>
<dbReference type="AlphaFoldDB" id="A0A9D4G505"/>
<evidence type="ECO:0000313" key="3">
    <source>
        <dbReference type="EMBL" id="KAH3810669.1"/>
    </source>
</evidence>
<evidence type="ECO:0000259" key="2">
    <source>
        <dbReference type="Pfam" id="PF00024"/>
    </source>
</evidence>